<feature type="domain" description="ZAD" evidence="14">
    <location>
        <begin position="3"/>
        <end position="76"/>
    </location>
</feature>
<dbReference type="PANTHER" id="PTHR16515:SF66">
    <property type="entry name" value="C2H2-TYPE DOMAIN-CONTAINING PROTEIN"/>
    <property type="match status" value="1"/>
</dbReference>
<dbReference type="RefSeq" id="XP_033241858.1">
    <property type="nucleotide sequence ID" value="XM_033385967.1"/>
</dbReference>
<reference evidence="16" key="2">
    <citation type="submission" date="2025-08" db="UniProtKB">
        <authorList>
            <consortium name="RefSeq"/>
        </authorList>
    </citation>
    <scope>IDENTIFICATION</scope>
    <source>
        <strain evidence="16">MV-25-SWS-2005</strain>
        <tissue evidence="16">Whole body</tissue>
    </source>
</reference>
<feature type="domain" description="C2H2-type" evidence="13">
    <location>
        <begin position="366"/>
        <end position="390"/>
    </location>
</feature>
<feature type="domain" description="C2H2-type" evidence="13">
    <location>
        <begin position="307"/>
        <end position="329"/>
    </location>
</feature>
<dbReference type="GO" id="GO:0005634">
    <property type="term" value="C:nucleus"/>
    <property type="evidence" value="ECO:0007669"/>
    <property type="project" value="UniProtKB-SubCell"/>
</dbReference>
<dbReference type="ExpressionAtlas" id="A0A6I8WEN5">
    <property type="expression patterns" value="baseline"/>
</dbReference>
<dbReference type="Pfam" id="PF12874">
    <property type="entry name" value="zf-met"/>
    <property type="match status" value="1"/>
</dbReference>
<evidence type="ECO:0000259" key="13">
    <source>
        <dbReference type="PROSITE" id="PS50157"/>
    </source>
</evidence>
<evidence type="ECO:0000256" key="5">
    <source>
        <dbReference type="ARBA" id="ARBA00022771"/>
    </source>
</evidence>
<evidence type="ECO:0000256" key="12">
    <source>
        <dbReference type="SAM" id="MobiDB-lite"/>
    </source>
</evidence>
<name>A0A6I8WEN5_DROPS</name>
<evidence type="ECO:0000256" key="2">
    <source>
        <dbReference type="ARBA" id="ARBA00006991"/>
    </source>
</evidence>
<dbReference type="GO" id="GO:0008270">
    <property type="term" value="F:zinc ion binding"/>
    <property type="evidence" value="ECO:0007669"/>
    <property type="project" value="UniProtKB-UniRule"/>
</dbReference>
<feature type="binding site" evidence="11">
    <location>
        <position position="5"/>
    </location>
    <ligand>
        <name>Zn(2+)</name>
        <dbReference type="ChEBI" id="CHEBI:29105"/>
    </ligand>
</feature>
<feature type="region of interest" description="Disordered" evidence="12">
    <location>
        <begin position="189"/>
        <end position="209"/>
    </location>
</feature>
<keyword evidence="4" id="KW-0677">Repeat</keyword>
<dbReference type="SUPFAM" id="SSF57667">
    <property type="entry name" value="beta-beta-alpha zinc fingers"/>
    <property type="match status" value="3"/>
</dbReference>
<evidence type="ECO:0000256" key="8">
    <source>
        <dbReference type="ARBA" id="ARBA00023163"/>
    </source>
</evidence>
<dbReference type="SMART" id="SM00868">
    <property type="entry name" value="zf-AD"/>
    <property type="match status" value="1"/>
</dbReference>
<dbReference type="SUPFAM" id="SSF57716">
    <property type="entry name" value="Glucocorticoid receptor-like (DNA-binding domain)"/>
    <property type="match status" value="1"/>
</dbReference>
<proteinExistence type="inferred from homology"/>
<dbReference type="InParanoid" id="A0A6I8WEN5"/>
<dbReference type="PROSITE" id="PS51915">
    <property type="entry name" value="ZAD"/>
    <property type="match status" value="1"/>
</dbReference>
<dbReference type="InterPro" id="IPR050331">
    <property type="entry name" value="Zinc_finger"/>
</dbReference>
<evidence type="ECO:0000256" key="9">
    <source>
        <dbReference type="ARBA" id="ARBA00023242"/>
    </source>
</evidence>
<dbReference type="SMART" id="SM00355">
    <property type="entry name" value="ZnF_C2H2"/>
    <property type="match status" value="5"/>
</dbReference>
<evidence type="ECO:0000313" key="15">
    <source>
        <dbReference type="Proteomes" id="UP000001819"/>
    </source>
</evidence>
<dbReference type="GO" id="GO:0010468">
    <property type="term" value="P:regulation of gene expression"/>
    <property type="evidence" value="ECO:0007669"/>
    <property type="project" value="TreeGrafter"/>
</dbReference>
<keyword evidence="6 11" id="KW-0862">Zinc</keyword>
<dbReference type="Gene3D" id="3.30.160.60">
    <property type="entry name" value="Classic Zinc Finger"/>
    <property type="match status" value="4"/>
</dbReference>
<evidence type="ECO:0000313" key="16">
    <source>
        <dbReference type="RefSeq" id="XP_033241858.1"/>
    </source>
</evidence>
<dbReference type="PROSITE" id="PS00028">
    <property type="entry name" value="ZINC_FINGER_C2H2_1"/>
    <property type="match status" value="4"/>
</dbReference>
<protein>
    <submittedName>
        <fullName evidence="16">Transcription factor Ouib-like isoform X1</fullName>
    </submittedName>
</protein>
<feature type="binding site" evidence="11">
    <location>
        <position position="49"/>
    </location>
    <ligand>
        <name>Zn(2+)</name>
        <dbReference type="ChEBI" id="CHEBI:29105"/>
    </ligand>
</feature>
<dbReference type="GO" id="GO:0003676">
    <property type="term" value="F:nucleic acid binding"/>
    <property type="evidence" value="ECO:0007669"/>
    <property type="project" value="InterPro"/>
</dbReference>
<reference evidence="15" key="1">
    <citation type="submission" date="2024-06" db="UniProtKB">
        <authorList>
            <consortium name="RefSeq"/>
        </authorList>
    </citation>
    <scope>NUCLEOTIDE SEQUENCE [LARGE SCALE GENOMIC DNA]</scope>
    <source>
        <strain evidence="15">MV2-25</strain>
    </source>
</reference>
<sequence>MALLCRTCGEHAVNPRKLFDENGNDILNDILKLTGIWLTNRVGFPSHICASCLQQSNEAMAFRDLCIRTNNLWYETHDADFKRADDAVHMNPLISNDKAPKPDETKEYFTVEIETLCEELKPVSPLSHHGKSDAFYKKVSSCRQRNPSNMLKRAVKEQSEKIDNNGEFHDELLDFDPLINEDAELVLDEEDHDEDKVSKRPLSSRKSRLDSCSVPKKRVFRGSRKSDVDPVIKPEKNIAKKRYRRAIGGFCCDQCGKWFKDKSNLNVHLTRHTGVKQFECEECGRKEFTMHLLSLHIRVKHNGELPYSCKYCGQRFDNCIKRLRHERQHKECPDIRPHVCLVCGKAFQLKRALRMHEIVHTGEQPFHCETCDVYFNRKSSLQTHNRSKLHIKKVGQDQNKIQIDVVTDEDT</sequence>
<keyword evidence="9" id="KW-0539">Nucleus</keyword>
<dbReference type="Proteomes" id="UP000001819">
    <property type="component" value="Chromosome 2"/>
</dbReference>
<dbReference type="Pfam" id="PF13894">
    <property type="entry name" value="zf-C2H2_4"/>
    <property type="match status" value="1"/>
</dbReference>
<dbReference type="PROSITE" id="PS50157">
    <property type="entry name" value="ZINC_FINGER_C2H2_2"/>
    <property type="match status" value="5"/>
</dbReference>
<gene>
    <name evidence="16" type="primary">LOC117183223</name>
</gene>
<dbReference type="FunFam" id="3.30.160.60:FF:000193">
    <property type="entry name" value="Zinc finger protein 300"/>
    <property type="match status" value="1"/>
</dbReference>
<comment type="similarity">
    <text evidence="2">Belongs to the krueppel C2H2-type zinc-finger protein family.</text>
</comment>
<evidence type="ECO:0000256" key="4">
    <source>
        <dbReference type="ARBA" id="ARBA00022737"/>
    </source>
</evidence>
<feature type="binding site" evidence="11">
    <location>
        <position position="52"/>
    </location>
    <ligand>
        <name>Zn(2+)</name>
        <dbReference type="ChEBI" id="CHEBI:29105"/>
    </ligand>
</feature>
<evidence type="ECO:0000256" key="3">
    <source>
        <dbReference type="ARBA" id="ARBA00022723"/>
    </source>
</evidence>
<dbReference type="InterPro" id="IPR036236">
    <property type="entry name" value="Znf_C2H2_sf"/>
</dbReference>
<dbReference type="Pfam" id="PF07776">
    <property type="entry name" value="zf-AD"/>
    <property type="match status" value="1"/>
</dbReference>
<keyword evidence="3 11" id="KW-0479">Metal-binding</keyword>
<keyword evidence="8" id="KW-0804">Transcription</keyword>
<dbReference type="InterPro" id="IPR003604">
    <property type="entry name" value="Matrin/U1-like-C_Znf_C2H2"/>
</dbReference>
<evidence type="ECO:0000256" key="7">
    <source>
        <dbReference type="ARBA" id="ARBA00023015"/>
    </source>
</evidence>
<dbReference type="InterPro" id="IPR013087">
    <property type="entry name" value="Znf_C2H2_type"/>
</dbReference>
<dbReference type="InterPro" id="IPR012934">
    <property type="entry name" value="Znf_AD"/>
</dbReference>
<feature type="binding site" evidence="11">
    <location>
        <position position="8"/>
    </location>
    <ligand>
        <name>Zn(2+)</name>
        <dbReference type="ChEBI" id="CHEBI:29105"/>
    </ligand>
</feature>
<evidence type="ECO:0000256" key="10">
    <source>
        <dbReference type="PROSITE-ProRule" id="PRU00042"/>
    </source>
</evidence>
<evidence type="ECO:0000256" key="11">
    <source>
        <dbReference type="PROSITE-ProRule" id="PRU01263"/>
    </source>
</evidence>
<comment type="subcellular location">
    <subcellularLocation>
        <location evidence="1">Nucleus</location>
    </subcellularLocation>
</comment>
<keyword evidence="15" id="KW-1185">Reference proteome</keyword>
<evidence type="ECO:0000256" key="6">
    <source>
        <dbReference type="ARBA" id="ARBA00022833"/>
    </source>
</evidence>
<feature type="domain" description="C2H2-type" evidence="13">
    <location>
        <begin position="338"/>
        <end position="365"/>
    </location>
</feature>
<dbReference type="SMART" id="SM00451">
    <property type="entry name" value="ZnF_U1"/>
    <property type="match status" value="1"/>
</dbReference>
<feature type="domain" description="C2H2-type" evidence="13">
    <location>
        <begin position="250"/>
        <end position="277"/>
    </location>
</feature>
<evidence type="ECO:0000256" key="1">
    <source>
        <dbReference type="ARBA" id="ARBA00004123"/>
    </source>
</evidence>
<dbReference type="FunFam" id="3.30.160.60:FF:000100">
    <property type="entry name" value="Zinc finger 45-like"/>
    <property type="match status" value="1"/>
</dbReference>
<dbReference type="KEGG" id="dpo:117183223"/>
<dbReference type="FunCoup" id="A0A6I8WEN5">
    <property type="interactions" value="305"/>
</dbReference>
<feature type="domain" description="C2H2-type" evidence="13">
    <location>
        <begin position="278"/>
        <end position="306"/>
    </location>
</feature>
<evidence type="ECO:0000259" key="14">
    <source>
        <dbReference type="PROSITE" id="PS51915"/>
    </source>
</evidence>
<dbReference type="Gene3D" id="3.40.1800.20">
    <property type="match status" value="1"/>
</dbReference>
<dbReference type="AlphaFoldDB" id="A0A6I8WEN5"/>
<organism evidence="15 16">
    <name type="scientific">Drosophila pseudoobscura pseudoobscura</name>
    <name type="common">Fruit fly</name>
    <dbReference type="NCBI Taxonomy" id="46245"/>
    <lineage>
        <taxon>Eukaryota</taxon>
        <taxon>Metazoa</taxon>
        <taxon>Ecdysozoa</taxon>
        <taxon>Arthropoda</taxon>
        <taxon>Hexapoda</taxon>
        <taxon>Insecta</taxon>
        <taxon>Pterygota</taxon>
        <taxon>Neoptera</taxon>
        <taxon>Endopterygota</taxon>
        <taxon>Diptera</taxon>
        <taxon>Brachycera</taxon>
        <taxon>Muscomorpha</taxon>
        <taxon>Ephydroidea</taxon>
        <taxon>Drosophilidae</taxon>
        <taxon>Drosophila</taxon>
        <taxon>Sophophora</taxon>
    </lineage>
</organism>
<keyword evidence="7" id="KW-0805">Transcription regulation</keyword>
<keyword evidence="5 10" id="KW-0863">Zinc-finger</keyword>
<dbReference type="PANTHER" id="PTHR16515">
    <property type="entry name" value="PR DOMAIN ZINC FINGER PROTEIN"/>
    <property type="match status" value="1"/>
</dbReference>
<accession>A0A6I8WEN5</accession>